<evidence type="ECO:0000256" key="4">
    <source>
        <dbReference type="ARBA" id="ARBA00022692"/>
    </source>
</evidence>
<evidence type="ECO:0000256" key="7">
    <source>
        <dbReference type="ARBA" id="ARBA00023177"/>
    </source>
</evidence>
<feature type="domain" description="Ammonium transporter AmtB-like" evidence="10">
    <location>
        <begin position="39"/>
        <end position="433"/>
    </location>
</feature>
<keyword evidence="9" id="KW-0732">Signal</keyword>
<feature type="transmembrane region" description="Helical" evidence="8">
    <location>
        <begin position="190"/>
        <end position="211"/>
    </location>
</feature>
<name>A0ABV8RHW4_9SPHN</name>
<dbReference type="NCBIfam" id="TIGR00836">
    <property type="entry name" value="amt"/>
    <property type="match status" value="1"/>
</dbReference>
<evidence type="ECO:0000313" key="11">
    <source>
        <dbReference type="EMBL" id="MFC4292956.1"/>
    </source>
</evidence>
<feature type="transmembrane region" description="Helical" evidence="8">
    <location>
        <begin position="39"/>
        <end position="60"/>
    </location>
</feature>
<dbReference type="InterPro" id="IPR024041">
    <property type="entry name" value="NH4_transpt_AmtB-like_dom"/>
</dbReference>
<dbReference type="SUPFAM" id="SSF111352">
    <property type="entry name" value="Ammonium transporter"/>
    <property type="match status" value="1"/>
</dbReference>
<dbReference type="InterPro" id="IPR018047">
    <property type="entry name" value="Ammonium_transpt_CS"/>
</dbReference>
<keyword evidence="6 8" id="KW-0472">Membrane</keyword>
<feature type="transmembrane region" description="Helical" evidence="8">
    <location>
        <begin position="223"/>
        <end position="244"/>
    </location>
</feature>
<comment type="caution">
    <text evidence="11">The sequence shown here is derived from an EMBL/GenBank/DDBJ whole genome shotgun (WGS) entry which is preliminary data.</text>
</comment>
<feature type="transmembrane region" description="Helical" evidence="8">
    <location>
        <begin position="344"/>
        <end position="363"/>
    </location>
</feature>
<evidence type="ECO:0000256" key="1">
    <source>
        <dbReference type="ARBA" id="ARBA00004141"/>
    </source>
</evidence>
<protein>
    <recommendedName>
        <fullName evidence="8">Ammonium transporter</fullName>
    </recommendedName>
</protein>
<feature type="transmembrane region" description="Helical" evidence="8">
    <location>
        <begin position="72"/>
        <end position="95"/>
    </location>
</feature>
<evidence type="ECO:0000256" key="2">
    <source>
        <dbReference type="ARBA" id="ARBA00005887"/>
    </source>
</evidence>
<feature type="chain" id="PRO_5046516884" description="Ammonium transporter" evidence="9">
    <location>
        <begin position="22"/>
        <end position="437"/>
    </location>
</feature>
<feature type="transmembrane region" description="Helical" evidence="8">
    <location>
        <begin position="289"/>
        <end position="307"/>
    </location>
</feature>
<feature type="transmembrane region" description="Helical" evidence="8">
    <location>
        <begin position="383"/>
        <end position="407"/>
    </location>
</feature>
<evidence type="ECO:0000313" key="12">
    <source>
        <dbReference type="Proteomes" id="UP001595887"/>
    </source>
</evidence>
<dbReference type="PANTHER" id="PTHR43029:SF10">
    <property type="entry name" value="AMMONIUM TRANSPORTER MEP2"/>
    <property type="match status" value="1"/>
</dbReference>
<evidence type="ECO:0000256" key="5">
    <source>
        <dbReference type="ARBA" id="ARBA00022989"/>
    </source>
</evidence>
<feature type="transmembrane region" description="Helical" evidence="8">
    <location>
        <begin position="256"/>
        <end position="277"/>
    </location>
</feature>
<keyword evidence="3 8" id="KW-0813">Transport</keyword>
<evidence type="ECO:0000256" key="3">
    <source>
        <dbReference type="ARBA" id="ARBA00022448"/>
    </source>
</evidence>
<dbReference type="Proteomes" id="UP001595887">
    <property type="component" value="Unassembled WGS sequence"/>
</dbReference>
<dbReference type="PANTHER" id="PTHR43029">
    <property type="entry name" value="AMMONIUM TRANSPORTER MEP2"/>
    <property type="match status" value="1"/>
</dbReference>
<dbReference type="PROSITE" id="PS01219">
    <property type="entry name" value="AMMONIUM_TRANSP"/>
    <property type="match status" value="1"/>
</dbReference>
<keyword evidence="7 8" id="KW-0924">Ammonia transport</keyword>
<keyword evidence="5 8" id="KW-1133">Transmembrane helix</keyword>
<dbReference type="InterPro" id="IPR029020">
    <property type="entry name" value="Ammonium/urea_transptr"/>
</dbReference>
<feature type="transmembrane region" description="Helical" evidence="8">
    <location>
        <begin position="156"/>
        <end position="178"/>
    </location>
</feature>
<keyword evidence="4 8" id="KW-0812">Transmembrane</keyword>
<comment type="similarity">
    <text evidence="2 8">Belongs to the ammonia transporter channel (TC 1.A.11.2) family.</text>
</comment>
<organism evidence="11 12">
    <name type="scientific">Sphingorhabdus arenilitoris</name>
    <dbReference type="NCBI Taxonomy" id="1490041"/>
    <lineage>
        <taxon>Bacteria</taxon>
        <taxon>Pseudomonadati</taxon>
        <taxon>Pseudomonadota</taxon>
        <taxon>Alphaproteobacteria</taxon>
        <taxon>Sphingomonadales</taxon>
        <taxon>Sphingomonadaceae</taxon>
        <taxon>Sphingorhabdus</taxon>
    </lineage>
</organism>
<dbReference type="Pfam" id="PF00909">
    <property type="entry name" value="Ammonium_transp"/>
    <property type="match status" value="1"/>
</dbReference>
<evidence type="ECO:0000259" key="10">
    <source>
        <dbReference type="Pfam" id="PF00909"/>
    </source>
</evidence>
<feature type="transmembrane region" description="Helical" evidence="8">
    <location>
        <begin position="313"/>
        <end position="332"/>
    </location>
</feature>
<keyword evidence="12" id="KW-1185">Reference proteome</keyword>
<evidence type="ECO:0000256" key="9">
    <source>
        <dbReference type="SAM" id="SignalP"/>
    </source>
</evidence>
<evidence type="ECO:0000256" key="6">
    <source>
        <dbReference type="ARBA" id="ARBA00023136"/>
    </source>
</evidence>
<reference evidence="12" key="1">
    <citation type="journal article" date="2019" name="Int. J. Syst. Evol. Microbiol.">
        <title>The Global Catalogue of Microorganisms (GCM) 10K type strain sequencing project: providing services to taxonomists for standard genome sequencing and annotation.</title>
        <authorList>
            <consortium name="The Broad Institute Genomics Platform"/>
            <consortium name="The Broad Institute Genome Sequencing Center for Infectious Disease"/>
            <person name="Wu L."/>
            <person name="Ma J."/>
        </authorList>
    </citation>
    <scope>NUCLEOTIDE SEQUENCE [LARGE SCALE GENOMIC DNA]</scope>
    <source>
        <strain evidence="12">CECT 8531</strain>
    </source>
</reference>
<gene>
    <name evidence="11" type="ORF">ACFOWX_11080</name>
</gene>
<sequence length="437" mass="44830">MRKLFTAAILGAGLLAAPAIAQDAAAASPEVLTDSGDTAWILTASALVLMMTLPGLALFYGGLVRAKNFLSVLVQIGAITALVSLLWVVIGYSLAFSSDGGPYIGTVQNFMFNQMLAVREGQTIGELVFGLFQMTFAIITPALIVGAWVERARFGWVVAFSALWSLLVYAPVARWIWGNGFLAEGGTIDFAGGIVVHTTAGISALVVAIMLGKRAGFPKTLMLPHSPALTVAGAGLLWVGWFGFNGGSALTASDLGAASAIINTHIAASMAALIWMFVEKIKVGKATAVGFATGAIAGLATITPAAGSVGPGGAVILGLLGGLVCFYAVGLVKGTLQIDDSLDVFAVHGVGGILGSILLAIFASESFGGAGYGEGASMASQLWIQVKAVGIVAVYSAVVTLVIGYMVSMVIPMRASEDAERDGLDIASHGERAWDLD</sequence>
<proteinExistence type="inferred from homology"/>
<dbReference type="InterPro" id="IPR001905">
    <property type="entry name" value="Ammonium_transpt"/>
</dbReference>
<feature type="signal peptide" evidence="9">
    <location>
        <begin position="1"/>
        <end position="21"/>
    </location>
</feature>
<comment type="subcellular location">
    <subcellularLocation>
        <location evidence="8">Cell membrane</location>
        <topology evidence="8">Multi-pass membrane protein</topology>
    </subcellularLocation>
    <subcellularLocation>
        <location evidence="1">Membrane</location>
        <topology evidence="1">Multi-pass membrane protein</topology>
    </subcellularLocation>
</comment>
<evidence type="ECO:0000256" key="8">
    <source>
        <dbReference type="RuleBase" id="RU362002"/>
    </source>
</evidence>
<feature type="transmembrane region" description="Helical" evidence="8">
    <location>
        <begin position="127"/>
        <end position="149"/>
    </location>
</feature>
<accession>A0ABV8RHW4</accession>
<dbReference type="Gene3D" id="1.10.3430.10">
    <property type="entry name" value="Ammonium transporter AmtB like domains"/>
    <property type="match status" value="1"/>
</dbReference>
<dbReference type="EMBL" id="JBHSDH010000013">
    <property type="protein sequence ID" value="MFC4292956.1"/>
    <property type="molecule type" value="Genomic_DNA"/>
</dbReference>
<dbReference type="RefSeq" id="WP_381424072.1">
    <property type="nucleotide sequence ID" value="NZ_JBHSDH010000013.1"/>
</dbReference>